<accession>A0A511X2I6</accession>
<dbReference type="InterPro" id="IPR021377">
    <property type="entry name" value="DUF3006"/>
</dbReference>
<gene>
    <name evidence="1" type="ORF">HAL01_16260</name>
</gene>
<name>A0A511X2I6_9BACI</name>
<dbReference type="STRING" id="442899.SAMN05720591_11947"/>
<dbReference type="AlphaFoldDB" id="A0A511X2I6"/>
<proteinExistence type="predicted"/>
<protein>
    <recommendedName>
        <fullName evidence="3">DUF3006 domain-containing protein</fullName>
    </recommendedName>
</protein>
<dbReference type="RefSeq" id="WP_089802273.1">
    <property type="nucleotide sequence ID" value="NZ_BJYE01000019.1"/>
</dbReference>
<organism evidence="1 2">
    <name type="scientific">Halolactibacillus alkaliphilus</name>
    <dbReference type="NCBI Taxonomy" id="442899"/>
    <lineage>
        <taxon>Bacteria</taxon>
        <taxon>Bacillati</taxon>
        <taxon>Bacillota</taxon>
        <taxon>Bacilli</taxon>
        <taxon>Bacillales</taxon>
        <taxon>Bacillaceae</taxon>
        <taxon>Halolactibacillus</taxon>
    </lineage>
</organism>
<comment type="caution">
    <text evidence="1">The sequence shown here is derived from an EMBL/GenBank/DDBJ whole genome shotgun (WGS) entry which is preliminary data.</text>
</comment>
<sequence length="89" mass="10202">MKTIAVIDRMSDQQTAVILVETLGKEFVVKQAQLPEGVNVHDYIDVEVIHNSLTILGKNELKTKEQKVKIKDKLAVLRAKNNHISRRRR</sequence>
<evidence type="ECO:0000313" key="1">
    <source>
        <dbReference type="EMBL" id="GEN57162.1"/>
    </source>
</evidence>
<dbReference type="OrthoDB" id="2366034at2"/>
<reference evidence="1 2" key="1">
    <citation type="submission" date="2019-07" db="EMBL/GenBank/DDBJ databases">
        <title>Whole genome shotgun sequence of Halolactibacillus alkaliphilus NBRC 103919.</title>
        <authorList>
            <person name="Hosoyama A."/>
            <person name="Uohara A."/>
            <person name="Ohji S."/>
            <person name="Ichikawa N."/>
        </authorList>
    </citation>
    <scope>NUCLEOTIDE SEQUENCE [LARGE SCALE GENOMIC DNA]</scope>
    <source>
        <strain evidence="1 2">NBRC 103919</strain>
    </source>
</reference>
<dbReference type="EMBL" id="BJYE01000019">
    <property type="protein sequence ID" value="GEN57162.1"/>
    <property type="molecule type" value="Genomic_DNA"/>
</dbReference>
<evidence type="ECO:0008006" key="3">
    <source>
        <dbReference type="Google" id="ProtNLM"/>
    </source>
</evidence>
<keyword evidence="2" id="KW-1185">Reference proteome</keyword>
<dbReference type="Pfam" id="PF11213">
    <property type="entry name" value="DUF3006"/>
    <property type="match status" value="1"/>
</dbReference>
<evidence type="ECO:0000313" key="2">
    <source>
        <dbReference type="Proteomes" id="UP000321400"/>
    </source>
</evidence>
<dbReference type="Proteomes" id="UP000321400">
    <property type="component" value="Unassembled WGS sequence"/>
</dbReference>